<gene>
    <name evidence="6" type="ORF">I2501_12675</name>
</gene>
<dbReference type="InterPro" id="IPR041489">
    <property type="entry name" value="PDZ_6"/>
</dbReference>
<evidence type="ECO:0000259" key="5">
    <source>
        <dbReference type="PROSITE" id="PS50106"/>
    </source>
</evidence>
<sequence>MRWNAAGVVSCAVAVVLGVTGCSLSMSSASSSGSSSPSSGAASGTSPGGSSGTSSGGSSSTSSGAASSGSSASAGSSVPAVSATSPPSAPPKLSISQVDAGMVDLVSQQSLAGTAAAGTGIVLTSNGEVLTNNHVITGSTSLSGVDIGNGRTYTASVIGYDRTHDLALVQLHGASGLQTLQLDSAAKVAVGDAVTALGNAGGKGGTPAVATGSVTGTDQQIIASDEGSGSSEQLNGLIQVDAPIQAGDSGGPLLNASGQVIGIDTAATVSYQFQTAPAQGFAITAAQAQQTAAAIAAGLSSSTVHIGPTAWLGVGVGAANASVAGTSGAEIVQVIPGSPADGLGLAPGDIITSLNGSQVGDPTTLTRLLDLHHPGDSVTIGWTDANGQAQSSPLRLGSGPAG</sequence>
<feature type="signal peptide" evidence="4">
    <location>
        <begin position="1"/>
        <end position="25"/>
    </location>
</feature>
<name>A0A931B569_9ACTN</name>
<dbReference type="Pfam" id="PF13365">
    <property type="entry name" value="Trypsin_2"/>
    <property type="match status" value="1"/>
</dbReference>
<dbReference type="InterPro" id="IPR051201">
    <property type="entry name" value="Chloro_Bact_Ser_Proteases"/>
</dbReference>
<proteinExistence type="predicted"/>
<dbReference type="PANTHER" id="PTHR43343:SF3">
    <property type="entry name" value="PROTEASE DO-LIKE 8, CHLOROPLASTIC"/>
    <property type="match status" value="1"/>
</dbReference>
<dbReference type="GO" id="GO:0006508">
    <property type="term" value="P:proteolysis"/>
    <property type="evidence" value="ECO:0007669"/>
    <property type="project" value="UniProtKB-KW"/>
</dbReference>
<feature type="compositionally biased region" description="Low complexity" evidence="3">
    <location>
        <begin position="27"/>
        <end position="45"/>
    </location>
</feature>
<dbReference type="InterPro" id="IPR036034">
    <property type="entry name" value="PDZ_sf"/>
</dbReference>
<evidence type="ECO:0000256" key="4">
    <source>
        <dbReference type="SAM" id="SignalP"/>
    </source>
</evidence>
<feature type="compositionally biased region" description="Low complexity" evidence="3">
    <location>
        <begin position="56"/>
        <end position="86"/>
    </location>
</feature>
<accession>A0A931B569</accession>
<dbReference type="SMART" id="SM00228">
    <property type="entry name" value="PDZ"/>
    <property type="match status" value="1"/>
</dbReference>
<dbReference type="InterPro" id="IPR009003">
    <property type="entry name" value="Peptidase_S1_PA"/>
</dbReference>
<comment type="caution">
    <text evidence="6">The sequence shown here is derived from an EMBL/GenBank/DDBJ whole genome shotgun (WGS) entry which is preliminary data.</text>
</comment>
<dbReference type="SUPFAM" id="SSF50156">
    <property type="entry name" value="PDZ domain-like"/>
    <property type="match status" value="1"/>
</dbReference>
<protein>
    <submittedName>
        <fullName evidence="6">Trypsin-like peptidase domain-containing protein</fullName>
    </submittedName>
</protein>
<feature type="region of interest" description="Disordered" evidence="3">
    <location>
        <begin position="383"/>
        <end position="402"/>
    </location>
</feature>
<feature type="compositionally biased region" description="Gly residues" evidence="3">
    <location>
        <begin position="46"/>
        <end position="55"/>
    </location>
</feature>
<dbReference type="AlphaFoldDB" id="A0A931B569"/>
<dbReference type="GO" id="GO:0004252">
    <property type="term" value="F:serine-type endopeptidase activity"/>
    <property type="evidence" value="ECO:0007669"/>
    <property type="project" value="InterPro"/>
</dbReference>
<evidence type="ECO:0000313" key="6">
    <source>
        <dbReference type="EMBL" id="MBF9068877.1"/>
    </source>
</evidence>
<feature type="chain" id="PRO_5038636333" evidence="4">
    <location>
        <begin position="26"/>
        <end position="402"/>
    </location>
</feature>
<evidence type="ECO:0000256" key="1">
    <source>
        <dbReference type="ARBA" id="ARBA00022670"/>
    </source>
</evidence>
<feature type="domain" description="PDZ" evidence="5">
    <location>
        <begin position="307"/>
        <end position="359"/>
    </location>
</feature>
<dbReference type="PANTHER" id="PTHR43343">
    <property type="entry name" value="PEPTIDASE S12"/>
    <property type="match status" value="1"/>
</dbReference>
<dbReference type="PROSITE" id="PS50106">
    <property type="entry name" value="PDZ"/>
    <property type="match status" value="1"/>
</dbReference>
<evidence type="ECO:0000256" key="3">
    <source>
        <dbReference type="SAM" id="MobiDB-lite"/>
    </source>
</evidence>
<keyword evidence="1" id="KW-0645">Protease</keyword>
<dbReference type="Pfam" id="PF17820">
    <property type="entry name" value="PDZ_6"/>
    <property type="match status" value="1"/>
</dbReference>
<evidence type="ECO:0000256" key="2">
    <source>
        <dbReference type="ARBA" id="ARBA00022801"/>
    </source>
</evidence>
<dbReference type="Proteomes" id="UP000657385">
    <property type="component" value="Unassembled WGS sequence"/>
</dbReference>
<dbReference type="PROSITE" id="PS51257">
    <property type="entry name" value="PROKAR_LIPOPROTEIN"/>
    <property type="match status" value="1"/>
</dbReference>
<keyword evidence="4" id="KW-0732">Signal</keyword>
<dbReference type="Gene3D" id="2.30.42.10">
    <property type="match status" value="1"/>
</dbReference>
<dbReference type="SUPFAM" id="SSF50494">
    <property type="entry name" value="Trypsin-like serine proteases"/>
    <property type="match status" value="1"/>
</dbReference>
<reference evidence="6" key="1">
    <citation type="submission" date="2020-11" db="EMBL/GenBank/DDBJ databases">
        <title>Isolation and identification of active actinomycetes.</title>
        <authorList>
            <person name="Yu B."/>
        </authorList>
    </citation>
    <scope>NUCLEOTIDE SEQUENCE</scope>
    <source>
        <strain evidence="6">NEAU-YB345</strain>
    </source>
</reference>
<keyword evidence="2" id="KW-0378">Hydrolase</keyword>
<dbReference type="InterPro" id="IPR001940">
    <property type="entry name" value="Peptidase_S1C"/>
</dbReference>
<evidence type="ECO:0000313" key="7">
    <source>
        <dbReference type="Proteomes" id="UP000657385"/>
    </source>
</evidence>
<feature type="region of interest" description="Disordered" evidence="3">
    <location>
        <begin position="27"/>
        <end position="93"/>
    </location>
</feature>
<keyword evidence="7" id="KW-1185">Reference proteome</keyword>
<dbReference type="Gene3D" id="2.40.10.120">
    <property type="match status" value="1"/>
</dbReference>
<dbReference type="EMBL" id="JADPRT010000004">
    <property type="protein sequence ID" value="MBF9068877.1"/>
    <property type="molecule type" value="Genomic_DNA"/>
</dbReference>
<organism evidence="6 7">
    <name type="scientific">Streptacidiphilus fuscans</name>
    <dbReference type="NCBI Taxonomy" id="2789292"/>
    <lineage>
        <taxon>Bacteria</taxon>
        <taxon>Bacillati</taxon>
        <taxon>Actinomycetota</taxon>
        <taxon>Actinomycetes</taxon>
        <taxon>Kitasatosporales</taxon>
        <taxon>Streptomycetaceae</taxon>
        <taxon>Streptacidiphilus</taxon>
    </lineage>
</organism>
<dbReference type="PRINTS" id="PR00834">
    <property type="entry name" value="PROTEASES2C"/>
</dbReference>
<dbReference type="InterPro" id="IPR001478">
    <property type="entry name" value="PDZ"/>
</dbReference>